<reference evidence="15 16" key="1">
    <citation type="submission" date="2016-01" db="EMBL/GenBank/DDBJ databases">
        <authorList>
            <person name="Oliw E.H."/>
        </authorList>
    </citation>
    <scope>NUCLEOTIDE SEQUENCE [LARGE SCALE GENOMIC DNA]</scope>
    <source>
        <strain evidence="15 16">CMW7756B</strain>
    </source>
</reference>
<dbReference type="SUPFAM" id="SSF46589">
    <property type="entry name" value="tRNA-binding arm"/>
    <property type="match status" value="1"/>
</dbReference>
<dbReference type="EC" id="6.1.1.20" evidence="13"/>
<protein>
    <recommendedName>
        <fullName evidence="13">Phenylalanine--tRNA ligase alpha subunit</fullName>
        <ecNumber evidence="13">6.1.1.20</ecNumber>
    </recommendedName>
    <alternativeName>
        <fullName evidence="13">Phenylalanyl-tRNA synthetase alpha subunit</fullName>
        <shortName evidence="13">PheRS</shortName>
    </alternativeName>
</protein>
<dbReference type="GO" id="GO:0000287">
    <property type="term" value="F:magnesium ion binding"/>
    <property type="evidence" value="ECO:0007669"/>
    <property type="project" value="UniProtKB-UniRule"/>
</dbReference>
<dbReference type="STRING" id="39777.B7L28_05265"/>
<keyword evidence="8 13" id="KW-0067">ATP-binding</keyword>
<evidence type="ECO:0000256" key="6">
    <source>
        <dbReference type="ARBA" id="ARBA00022723"/>
    </source>
</evidence>
<proteinExistence type="inferred from homology"/>
<dbReference type="GO" id="GO:0005524">
    <property type="term" value="F:ATP binding"/>
    <property type="evidence" value="ECO:0007669"/>
    <property type="project" value="UniProtKB-UniRule"/>
</dbReference>
<dbReference type="InterPro" id="IPR004188">
    <property type="entry name" value="Phe-tRNA_ligase_II_N"/>
</dbReference>
<dbReference type="Gene3D" id="3.30.930.10">
    <property type="entry name" value="Bira Bifunctional Protein, Domain 2"/>
    <property type="match status" value="1"/>
</dbReference>
<dbReference type="Pfam" id="PF02912">
    <property type="entry name" value="Phe_tRNA-synt_N"/>
    <property type="match status" value="1"/>
</dbReference>
<dbReference type="InterPro" id="IPR022911">
    <property type="entry name" value="Phe_tRNA_ligase_alpha1_bac"/>
</dbReference>
<accession>A0A133S396</accession>
<comment type="caution">
    <text evidence="15">The sequence shown here is derived from an EMBL/GenBank/DDBJ whole genome shotgun (WGS) entry which is preliminary data.</text>
</comment>
<feature type="binding site" evidence="13">
    <location>
        <position position="255"/>
    </location>
    <ligand>
        <name>Mg(2+)</name>
        <dbReference type="ChEBI" id="CHEBI:18420"/>
        <note>shared with beta subunit</note>
    </ligand>
</feature>
<evidence type="ECO:0000256" key="9">
    <source>
        <dbReference type="ARBA" id="ARBA00022842"/>
    </source>
</evidence>
<dbReference type="InterPro" id="IPR006195">
    <property type="entry name" value="aa-tRNA-synth_II"/>
</dbReference>
<keyword evidence="5 13" id="KW-0436">Ligase</keyword>
<evidence type="ECO:0000256" key="10">
    <source>
        <dbReference type="ARBA" id="ARBA00022917"/>
    </source>
</evidence>
<dbReference type="PANTHER" id="PTHR11538">
    <property type="entry name" value="PHENYLALANYL-TRNA SYNTHETASE"/>
    <property type="match status" value="1"/>
</dbReference>
<dbReference type="Pfam" id="PF01409">
    <property type="entry name" value="tRNA-synt_2d"/>
    <property type="match status" value="1"/>
</dbReference>
<dbReference type="NCBIfam" id="TIGR00468">
    <property type="entry name" value="pheS"/>
    <property type="match status" value="1"/>
</dbReference>
<dbReference type="Proteomes" id="UP000070226">
    <property type="component" value="Unassembled WGS sequence"/>
</dbReference>
<dbReference type="RefSeq" id="WP_016475670.1">
    <property type="nucleotide sequence ID" value="NZ_CABKSO010000001.1"/>
</dbReference>
<evidence type="ECO:0000256" key="8">
    <source>
        <dbReference type="ARBA" id="ARBA00022840"/>
    </source>
</evidence>
<comment type="subcellular location">
    <subcellularLocation>
        <location evidence="1 13">Cytoplasm</location>
    </subcellularLocation>
</comment>
<dbReference type="GO" id="GO:0016740">
    <property type="term" value="F:transferase activity"/>
    <property type="evidence" value="ECO:0007669"/>
    <property type="project" value="UniProtKB-ARBA"/>
</dbReference>
<dbReference type="InterPro" id="IPR010978">
    <property type="entry name" value="tRNA-bd_arm"/>
</dbReference>
<keyword evidence="11 13" id="KW-0030">Aminoacyl-tRNA synthetase</keyword>
<comment type="subunit">
    <text evidence="3 13">Tetramer of two alpha and two beta subunits.</text>
</comment>
<dbReference type="GO" id="GO:0140096">
    <property type="term" value="F:catalytic activity, acting on a protein"/>
    <property type="evidence" value="ECO:0007669"/>
    <property type="project" value="UniProtKB-ARBA"/>
</dbReference>
<dbReference type="GeneID" id="57773776"/>
<dbReference type="FunFam" id="3.30.930.10:FF:000003">
    <property type="entry name" value="Phenylalanine--tRNA ligase alpha subunit"/>
    <property type="match status" value="1"/>
</dbReference>
<dbReference type="KEGG" id="vat:B7L28_05265"/>
<keyword evidence="10 13" id="KW-0648">Protein biosynthesis</keyword>
<keyword evidence="9 13" id="KW-0460">Magnesium</keyword>
<dbReference type="SUPFAM" id="SSF55681">
    <property type="entry name" value="Class II aaRS and biotin synthetases"/>
    <property type="match status" value="1"/>
</dbReference>
<dbReference type="CDD" id="cd00496">
    <property type="entry name" value="PheRS_alpha_core"/>
    <property type="match status" value="1"/>
</dbReference>
<evidence type="ECO:0000256" key="2">
    <source>
        <dbReference type="ARBA" id="ARBA00010207"/>
    </source>
</evidence>
<evidence type="ECO:0000313" key="16">
    <source>
        <dbReference type="Proteomes" id="UP000070226"/>
    </source>
</evidence>
<dbReference type="GO" id="GO:0000049">
    <property type="term" value="F:tRNA binding"/>
    <property type="evidence" value="ECO:0007669"/>
    <property type="project" value="InterPro"/>
</dbReference>
<evidence type="ECO:0000259" key="14">
    <source>
        <dbReference type="PROSITE" id="PS50862"/>
    </source>
</evidence>
<evidence type="ECO:0000256" key="3">
    <source>
        <dbReference type="ARBA" id="ARBA00011209"/>
    </source>
</evidence>
<evidence type="ECO:0000313" key="15">
    <source>
        <dbReference type="EMBL" id="KXA62907.1"/>
    </source>
</evidence>
<dbReference type="PROSITE" id="PS50862">
    <property type="entry name" value="AA_TRNA_LIGASE_II"/>
    <property type="match status" value="1"/>
</dbReference>
<dbReference type="GO" id="GO:0006432">
    <property type="term" value="P:phenylalanyl-tRNA aminoacylation"/>
    <property type="evidence" value="ECO:0007669"/>
    <property type="project" value="UniProtKB-UniRule"/>
</dbReference>
<dbReference type="EMBL" id="LRQT01000079">
    <property type="protein sequence ID" value="KXA62907.1"/>
    <property type="molecule type" value="Genomic_DNA"/>
</dbReference>
<evidence type="ECO:0000256" key="1">
    <source>
        <dbReference type="ARBA" id="ARBA00004496"/>
    </source>
</evidence>
<dbReference type="HAMAP" id="MF_00281">
    <property type="entry name" value="Phe_tRNA_synth_alpha1"/>
    <property type="match status" value="1"/>
</dbReference>
<evidence type="ECO:0000256" key="12">
    <source>
        <dbReference type="ARBA" id="ARBA00049255"/>
    </source>
</evidence>
<evidence type="ECO:0000256" key="4">
    <source>
        <dbReference type="ARBA" id="ARBA00022490"/>
    </source>
</evidence>
<keyword evidence="7 13" id="KW-0547">Nucleotide-binding</keyword>
<comment type="catalytic activity">
    <reaction evidence="12 13">
        <text>tRNA(Phe) + L-phenylalanine + ATP = L-phenylalanyl-tRNA(Phe) + AMP + diphosphate + H(+)</text>
        <dbReference type="Rhea" id="RHEA:19413"/>
        <dbReference type="Rhea" id="RHEA-COMP:9668"/>
        <dbReference type="Rhea" id="RHEA-COMP:9699"/>
        <dbReference type="ChEBI" id="CHEBI:15378"/>
        <dbReference type="ChEBI" id="CHEBI:30616"/>
        <dbReference type="ChEBI" id="CHEBI:33019"/>
        <dbReference type="ChEBI" id="CHEBI:58095"/>
        <dbReference type="ChEBI" id="CHEBI:78442"/>
        <dbReference type="ChEBI" id="CHEBI:78531"/>
        <dbReference type="ChEBI" id="CHEBI:456215"/>
        <dbReference type="EC" id="6.1.1.20"/>
    </reaction>
</comment>
<feature type="domain" description="Aminoacyl-transfer RNA synthetases class-II family profile" evidence="14">
    <location>
        <begin position="111"/>
        <end position="331"/>
    </location>
</feature>
<keyword evidence="4 13" id="KW-0963">Cytoplasm</keyword>
<comment type="cofactor">
    <cofactor evidence="13">
        <name>Mg(2+)</name>
        <dbReference type="ChEBI" id="CHEBI:18420"/>
    </cofactor>
    <text evidence="13">Binds 2 magnesium ions per tetramer.</text>
</comment>
<name>A0A133S396_9FIRM</name>
<gene>
    <name evidence="13" type="primary">pheS</name>
    <name evidence="15" type="ORF">HMPREF3233_01470</name>
</gene>
<dbReference type="AlphaFoldDB" id="A0A133S396"/>
<dbReference type="PATRIC" id="fig|39777.7.peg.1436"/>
<evidence type="ECO:0000256" key="5">
    <source>
        <dbReference type="ARBA" id="ARBA00022598"/>
    </source>
</evidence>
<evidence type="ECO:0000256" key="7">
    <source>
        <dbReference type="ARBA" id="ARBA00022741"/>
    </source>
</evidence>
<sequence length="340" mass="38734">MEQELQRIKEVALTAIKAATNQQALQDVRVKYLGKKGEVTALLKGLGKLSPEERPKMGAFVNAVRETLEAELDKIKSSMETAAMNARLEEEKIDITLPGRAPKTGHIHPLTTVNEMIEDFFMKMGYTVEEGPEVEQDYYNFECLNLPKDHPARDMQDSFYITENFLLRTHTSPVQARTMQRHEPNSPIRMIAPGKVYRWDYDATHSPVFHQVEGLIIDEHITFADLKGTIETFLRHMFGDETKVRFRTSFFPFTEPSAEVDISCVMCGGEGCRVCSHTGWLEILGCGMVHPRVLELNGYDPNKVKGFAFGMGVERIAMLLYGIGDLRLFFEDDIRFLEQF</sequence>
<organism evidence="15">
    <name type="scientific">Veillonella atypica</name>
    <dbReference type="NCBI Taxonomy" id="39777"/>
    <lineage>
        <taxon>Bacteria</taxon>
        <taxon>Bacillati</taxon>
        <taxon>Bacillota</taxon>
        <taxon>Negativicutes</taxon>
        <taxon>Veillonellales</taxon>
        <taxon>Veillonellaceae</taxon>
        <taxon>Veillonella</taxon>
    </lineage>
</organism>
<dbReference type="InterPro" id="IPR045864">
    <property type="entry name" value="aa-tRNA-synth_II/BPL/LPL"/>
</dbReference>
<dbReference type="GO" id="GO:0004826">
    <property type="term" value="F:phenylalanine-tRNA ligase activity"/>
    <property type="evidence" value="ECO:0007669"/>
    <property type="project" value="UniProtKB-UniRule"/>
</dbReference>
<evidence type="ECO:0000256" key="13">
    <source>
        <dbReference type="HAMAP-Rule" id="MF_00281"/>
    </source>
</evidence>
<dbReference type="InterPro" id="IPR004529">
    <property type="entry name" value="Phe-tRNA-synth_IIc_asu"/>
</dbReference>
<keyword evidence="6 13" id="KW-0479">Metal-binding</keyword>
<dbReference type="PANTHER" id="PTHR11538:SF41">
    <property type="entry name" value="PHENYLALANINE--TRNA LIGASE, MITOCHONDRIAL"/>
    <property type="match status" value="1"/>
</dbReference>
<dbReference type="GO" id="GO:0005737">
    <property type="term" value="C:cytoplasm"/>
    <property type="evidence" value="ECO:0007669"/>
    <property type="project" value="UniProtKB-SubCell"/>
</dbReference>
<dbReference type="InterPro" id="IPR002319">
    <property type="entry name" value="Phenylalanyl-tRNA_Synthase"/>
</dbReference>
<evidence type="ECO:0000256" key="11">
    <source>
        <dbReference type="ARBA" id="ARBA00023146"/>
    </source>
</evidence>
<comment type="similarity">
    <text evidence="2 13">Belongs to the class-II aminoacyl-tRNA synthetase family. Phe-tRNA synthetase alpha subunit type 1 subfamily.</text>
</comment>